<keyword evidence="2" id="KW-0812">Transmembrane</keyword>
<evidence type="ECO:0000256" key="1">
    <source>
        <dbReference type="SAM" id="MobiDB-lite"/>
    </source>
</evidence>
<dbReference type="PaxDb" id="3218-PP1S180_8V6.1"/>
<sequence>MADVVDGAGDVQPTVEQESRSFELPAATDPTDAPTPAVTEESETQPPAADDSGSSSSDDEAESKKAEEPTPASESPDSVASAVPAAAAGRWNTLLDRIHPSMKKHADTVANHPVVNTLRQRAVQAHQTVVNNPYVQKGTGAIKASGAKTMEGGKMVRDDPKRFVSFFAAIVGLMALGLLFRVLMQKYPEYNLVKDAYAQIMKLGKGHKEL</sequence>
<dbReference type="OrthoDB" id="10564025at2759"/>
<dbReference type="KEGG" id="ppp:112283890"/>
<reference evidence="4" key="3">
    <citation type="submission" date="2020-12" db="UniProtKB">
        <authorList>
            <consortium name="EnsemblPlants"/>
        </authorList>
    </citation>
    <scope>IDENTIFICATION</scope>
</reference>
<protein>
    <submittedName>
        <fullName evidence="3 4">Uncharacterized protein</fullName>
    </submittedName>
</protein>
<keyword evidence="2" id="KW-1133">Transmembrane helix</keyword>
<feature type="region of interest" description="Disordered" evidence="1">
    <location>
        <begin position="1"/>
        <end position="84"/>
    </location>
</feature>
<dbReference type="RefSeq" id="XP_024378979.1">
    <property type="nucleotide sequence ID" value="XM_024523211.2"/>
</dbReference>
<organism evidence="3">
    <name type="scientific">Physcomitrium patens</name>
    <name type="common">Spreading-leaved earth moss</name>
    <name type="synonym">Physcomitrella patens</name>
    <dbReference type="NCBI Taxonomy" id="3218"/>
    <lineage>
        <taxon>Eukaryota</taxon>
        <taxon>Viridiplantae</taxon>
        <taxon>Streptophyta</taxon>
        <taxon>Embryophyta</taxon>
        <taxon>Bryophyta</taxon>
        <taxon>Bryophytina</taxon>
        <taxon>Bryopsida</taxon>
        <taxon>Funariidae</taxon>
        <taxon>Funariales</taxon>
        <taxon>Funariaceae</taxon>
        <taxon>Physcomitrium</taxon>
    </lineage>
</organism>
<feature type="transmembrane region" description="Helical" evidence="2">
    <location>
        <begin position="163"/>
        <end position="184"/>
    </location>
</feature>
<evidence type="ECO:0000313" key="3">
    <source>
        <dbReference type="EMBL" id="PNR52221.1"/>
    </source>
</evidence>
<keyword evidence="5" id="KW-1185">Reference proteome</keyword>
<dbReference type="EMBL" id="ABEU02000006">
    <property type="protein sequence ID" value="PNR52221.1"/>
    <property type="molecule type" value="Genomic_DNA"/>
</dbReference>
<dbReference type="Proteomes" id="UP000006727">
    <property type="component" value="Chromosome 6"/>
</dbReference>
<feature type="compositionally biased region" description="Low complexity" evidence="1">
    <location>
        <begin position="71"/>
        <end position="84"/>
    </location>
</feature>
<proteinExistence type="predicted"/>
<dbReference type="EnsemblPlants" id="Pp3c6_6460V3.1">
    <property type="protein sequence ID" value="Pp3c6_6460V3.1"/>
    <property type="gene ID" value="Pp3c6_6460"/>
</dbReference>
<evidence type="ECO:0000256" key="2">
    <source>
        <dbReference type="SAM" id="Phobius"/>
    </source>
</evidence>
<feature type="compositionally biased region" description="Low complexity" evidence="1">
    <location>
        <begin position="25"/>
        <end position="39"/>
    </location>
</feature>
<accession>A0A2K1KEL5</accession>
<evidence type="ECO:0000313" key="4">
    <source>
        <dbReference type="EnsemblPlants" id="Pp3c6_6460V3.1"/>
    </source>
</evidence>
<dbReference type="Gramene" id="Pp3c6_6460V3.2">
    <property type="protein sequence ID" value="Pp3c6_6460V3.2"/>
    <property type="gene ID" value="Pp3c6_6460"/>
</dbReference>
<reference evidence="3 5" key="1">
    <citation type="journal article" date="2008" name="Science">
        <title>The Physcomitrella genome reveals evolutionary insights into the conquest of land by plants.</title>
        <authorList>
            <person name="Rensing S."/>
            <person name="Lang D."/>
            <person name="Zimmer A."/>
            <person name="Terry A."/>
            <person name="Salamov A."/>
            <person name="Shapiro H."/>
            <person name="Nishiyama T."/>
            <person name="Perroud P.-F."/>
            <person name="Lindquist E."/>
            <person name="Kamisugi Y."/>
            <person name="Tanahashi T."/>
            <person name="Sakakibara K."/>
            <person name="Fujita T."/>
            <person name="Oishi K."/>
            <person name="Shin-I T."/>
            <person name="Kuroki Y."/>
            <person name="Toyoda A."/>
            <person name="Suzuki Y."/>
            <person name="Hashimoto A."/>
            <person name="Yamaguchi K."/>
            <person name="Sugano A."/>
            <person name="Kohara Y."/>
            <person name="Fujiyama A."/>
            <person name="Anterola A."/>
            <person name="Aoki S."/>
            <person name="Ashton N."/>
            <person name="Barbazuk W.B."/>
            <person name="Barker E."/>
            <person name="Bennetzen J."/>
            <person name="Bezanilla M."/>
            <person name="Blankenship R."/>
            <person name="Cho S.H."/>
            <person name="Dutcher S."/>
            <person name="Estelle M."/>
            <person name="Fawcett J.A."/>
            <person name="Gundlach H."/>
            <person name="Hanada K."/>
            <person name="Heyl A."/>
            <person name="Hicks K.A."/>
            <person name="Hugh J."/>
            <person name="Lohr M."/>
            <person name="Mayer K."/>
            <person name="Melkozernov A."/>
            <person name="Murata T."/>
            <person name="Nelson D."/>
            <person name="Pils B."/>
            <person name="Prigge M."/>
            <person name="Reiss B."/>
            <person name="Renner T."/>
            <person name="Rombauts S."/>
            <person name="Rushton P."/>
            <person name="Sanderfoot A."/>
            <person name="Schween G."/>
            <person name="Shiu S.-H."/>
            <person name="Stueber K."/>
            <person name="Theodoulou F.L."/>
            <person name="Tu H."/>
            <person name="Van de Peer Y."/>
            <person name="Verrier P.J."/>
            <person name="Waters E."/>
            <person name="Wood A."/>
            <person name="Yang L."/>
            <person name="Cove D."/>
            <person name="Cuming A."/>
            <person name="Hasebe M."/>
            <person name="Lucas S."/>
            <person name="Mishler D.B."/>
            <person name="Reski R."/>
            <person name="Grigoriev I."/>
            <person name="Quatrano R.S."/>
            <person name="Boore J.L."/>
        </authorList>
    </citation>
    <scope>NUCLEOTIDE SEQUENCE [LARGE SCALE GENOMIC DNA]</scope>
    <source>
        <strain evidence="4 5">cv. Gransden 2004</strain>
    </source>
</reference>
<keyword evidence="2" id="KW-0472">Membrane</keyword>
<dbReference type="Gramene" id="Pp3c6_6460V3.1">
    <property type="protein sequence ID" value="Pp3c6_6460V3.1"/>
    <property type="gene ID" value="Pp3c6_6460"/>
</dbReference>
<dbReference type="EnsemblPlants" id="Pp3c6_6460V3.2">
    <property type="protein sequence ID" value="Pp3c6_6460V3.2"/>
    <property type="gene ID" value="Pp3c6_6460"/>
</dbReference>
<dbReference type="GeneID" id="112283890"/>
<dbReference type="AlphaFoldDB" id="A0A2K1KEL5"/>
<evidence type="ECO:0000313" key="5">
    <source>
        <dbReference type="Proteomes" id="UP000006727"/>
    </source>
</evidence>
<reference evidence="3 5" key="2">
    <citation type="journal article" date="2018" name="Plant J.">
        <title>The Physcomitrella patens chromosome-scale assembly reveals moss genome structure and evolution.</title>
        <authorList>
            <person name="Lang D."/>
            <person name="Ullrich K.K."/>
            <person name="Murat F."/>
            <person name="Fuchs J."/>
            <person name="Jenkins J."/>
            <person name="Haas F.B."/>
            <person name="Piednoel M."/>
            <person name="Gundlach H."/>
            <person name="Van Bel M."/>
            <person name="Meyberg R."/>
            <person name="Vives C."/>
            <person name="Morata J."/>
            <person name="Symeonidi A."/>
            <person name="Hiss M."/>
            <person name="Muchero W."/>
            <person name="Kamisugi Y."/>
            <person name="Saleh O."/>
            <person name="Blanc G."/>
            <person name="Decker E.L."/>
            <person name="van Gessel N."/>
            <person name="Grimwood J."/>
            <person name="Hayes R.D."/>
            <person name="Graham S.W."/>
            <person name="Gunter L.E."/>
            <person name="McDaniel S.F."/>
            <person name="Hoernstein S.N.W."/>
            <person name="Larsson A."/>
            <person name="Li F.W."/>
            <person name="Perroud P.F."/>
            <person name="Phillips J."/>
            <person name="Ranjan P."/>
            <person name="Rokshar D.S."/>
            <person name="Rothfels C.J."/>
            <person name="Schneider L."/>
            <person name="Shu S."/>
            <person name="Stevenson D.W."/>
            <person name="Thummler F."/>
            <person name="Tillich M."/>
            <person name="Villarreal Aguilar J.C."/>
            <person name="Widiez T."/>
            <person name="Wong G.K."/>
            <person name="Wymore A."/>
            <person name="Zhang Y."/>
            <person name="Zimmer A.D."/>
            <person name="Quatrano R.S."/>
            <person name="Mayer K.F.X."/>
            <person name="Goodstein D."/>
            <person name="Casacuberta J.M."/>
            <person name="Vandepoele K."/>
            <person name="Reski R."/>
            <person name="Cuming A.C."/>
            <person name="Tuskan G.A."/>
            <person name="Maumus F."/>
            <person name="Salse J."/>
            <person name="Schmutz J."/>
            <person name="Rensing S.A."/>
        </authorList>
    </citation>
    <scope>NUCLEOTIDE SEQUENCE [LARGE SCALE GENOMIC DNA]</scope>
    <source>
        <strain evidence="4 5">cv. Gransden 2004</strain>
    </source>
</reference>
<gene>
    <name evidence="4" type="primary">LOC112283890</name>
    <name evidence="3" type="ORF">PHYPA_008595</name>
</gene>
<name>A0A2K1KEL5_PHYPA</name>